<keyword evidence="3 8" id="KW-0227">DNA damage</keyword>
<feature type="region of interest" description="Disordered" evidence="9">
    <location>
        <begin position="314"/>
        <end position="411"/>
    </location>
</feature>
<dbReference type="SUPFAM" id="SSF82771">
    <property type="entry name" value="GIY-YIG endonuclease"/>
    <property type="match status" value="1"/>
</dbReference>
<dbReference type="Gene3D" id="3.30.40.10">
    <property type="entry name" value="Zinc/RING finger domain, C3HC4 (zinc finger)"/>
    <property type="match status" value="1"/>
</dbReference>
<dbReference type="Gene3D" id="3.40.1440.10">
    <property type="entry name" value="GIY-YIG endonuclease"/>
    <property type="match status" value="1"/>
</dbReference>
<comment type="caution">
    <text evidence="8">Lacks conserved residue(s) required for the propagation of feature annotation.</text>
</comment>
<feature type="compositionally biased region" description="Basic and acidic residues" evidence="9">
    <location>
        <begin position="187"/>
        <end position="196"/>
    </location>
</feature>
<evidence type="ECO:0000313" key="12">
    <source>
        <dbReference type="Proteomes" id="UP000194280"/>
    </source>
</evidence>
<protein>
    <recommendedName>
        <fullName evidence="10">GIY-YIG domain-containing protein</fullName>
    </recommendedName>
</protein>
<dbReference type="InterPro" id="IPR027520">
    <property type="entry name" value="Slx1"/>
</dbReference>
<comment type="function">
    <text evidence="8">Catalytic subunit of the SLX1-SLX4 structure-specific endonuclease that resolves DNA secondary structures generated during DNA repair and recombination. Has endonuclease activity towards branched DNA substrates, introducing single-strand cuts in duplex DNA close to junctions with ss-DNA.</text>
</comment>
<reference evidence="11 12" key="1">
    <citation type="submission" date="2017-01" db="EMBL/GenBank/DDBJ databases">
        <title>The recent genome duplication of the halophilic yeast Hortaea werneckii: insights from long-read sequencing.</title>
        <authorList>
            <person name="Sinha S."/>
            <person name="Flibotte S."/>
            <person name="Neira M."/>
            <person name="Lenassi M."/>
            <person name="Gostincar C."/>
            <person name="Stajich J.E."/>
            <person name="Nislow C.E."/>
        </authorList>
    </citation>
    <scope>NUCLEOTIDE SEQUENCE [LARGE SCALE GENOMIC DNA]</scope>
    <source>
        <strain evidence="11 12">EXF-2000</strain>
    </source>
</reference>
<evidence type="ECO:0000256" key="1">
    <source>
        <dbReference type="ARBA" id="ARBA00022722"/>
    </source>
</evidence>
<dbReference type="PROSITE" id="PS50164">
    <property type="entry name" value="GIY_YIG"/>
    <property type="match status" value="1"/>
</dbReference>
<gene>
    <name evidence="11" type="ORF">BTJ68_08786</name>
</gene>
<evidence type="ECO:0000256" key="3">
    <source>
        <dbReference type="ARBA" id="ARBA00022763"/>
    </source>
</evidence>
<comment type="subunit">
    <text evidence="8">Forms a heterodimer with SLX4.</text>
</comment>
<evidence type="ECO:0000256" key="5">
    <source>
        <dbReference type="ARBA" id="ARBA00023172"/>
    </source>
</evidence>
<dbReference type="InterPro" id="IPR035901">
    <property type="entry name" value="GIY-YIG_endonuc_sf"/>
</dbReference>
<dbReference type="GO" id="GO:0000724">
    <property type="term" value="P:double-strand break repair via homologous recombination"/>
    <property type="evidence" value="ECO:0007669"/>
    <property type="project" value="TreeGrafter"/>
</dbReference>
<evidence type="ECO:0000313" key="11">
    <source>
        <dbReference type="EMBL" id="OTA31932.1"/>
    </source>
</evidence>
<organism evidence="11 12">
    <name type="scientific">Hortaea werneckii EXF-2000</name>
    <dbReference type="NCBI Taxonomy" id="1157616"/>
    <lineage>
        <taxon>Eukaryota</taxon>
        <taxon>Fungi</taxon>
        <taxon>Dikarya</taxon>
        <taxon>Ascomycota</taxon>
        <taxon>Pezizomycotina</taxon>
        <taxon>Dothideomycetes</taxon>
        <taxon>Dothideomycetidae</taxon>
        <taxon>Mycosphaerellales</taxon>
        <taxon>Teratosphaeriaceae</taxon>
        <taxon>Hortaea</taxon>
    </lineage>
</organism>
<dbReference type="Proteomes" id="UP000194280">
    <property type="component" value="Unassembled WGS sequence"/>
</dbReference>
<dbReference type="PANTHER" id="PTHR20208">
    <property type="entry name" value="STRUCTURE-SPECIFIC ENDONUCLEASE SUBUNIT SLX1"/>
    <property type="match status" value="1"/>
</dbReference>
<dbReference type="InterPro" id="IPR000305">
    <property type="entry name" value="GIY-YIG_endonuc"/>
</dbReference>
<sequence length="411" mass="46518">MDRPIPAFYACYLLRSTVRHQSLYVGSTPHPVRRLRQHNGNAKGGAVRTSRDSLRPWEMTCLVTGFPSKIAALQFEWAWQNTHLSRHVAPDSRLTQIKSTTRISPKTGRARTRTSKPRLGLTDRLANLHILLRSTSFERWPLKVTFYAEDVYKVWTKWTTQQIEKLRPGISVELDESMRSTNEGSAEETHQEASKSKGIDVLDVSYAGLKGHLEKSHQAIENAEWLHCSICHQGLPSTGAMTLVCPSEGCSALSHIDCLSKRFLDTSSDRDAMLPTSGNCPECGTKLQWIDLVKELSLRMRGEKEIKALFKKRRRTKKQMDAEASAADDVSELSAEDEPMDDLVPEDDDVWHQLPESSDVEELEAPKHPFAFHSDPNPAVRRPPWTRKEMRTPDPEPVIEDSDADDWAVLT</sequence>
<keyword evidence="6 8" id="KW-0234">DNA repair</keyword>
<name>A0A1Z5T7B9_HORWE</name>
<dbReference type="Pfam" id="PF01541">
    <property type="entry name" value="GIY-YIG"/>
    <property type="match status" value="1"/>
</dbReference>
<dbReference type="FunCoup" id="A0A1Z5T7B9">
    <property type="interactions" value="729"/>
</dbReference>
<evidence type="ECO:0000256" key="4">
    <source>
        <dbReference type="ARBA" id="ARBA00022801"/>
    </source>
</evidence>
<evidence type="ECO:0000256" key="6">
    <source>
        <dbReference type="ARBA" id="ARBA00023204"/>
    </source>
</evidence>
<comment type="caution">
    <text evidence="11">The sequence shown here is derived from an EMBL/GenBank/DDBJ whole genome shotgun (WGS) entry which is preliminary data.</text>
</comment>
<feature type="domain" description="GIY-YIG" evidence="10">
    <location>
        <begin position="7"/>
        <end position="89"/>
    </location>
</feature>
<dbReference type="GO" id="GO:0033557">
    <property type="term" value="C:Slx1-Slx4 complex"/>
    <property type="evidence" value="ECO:0007669"/>
    <property type="project" value="UniProtKB-UniRule"/>
</dbReference>
<comment type="similarity">
    <text evidence="8">Belongs to the SLX1 family.</text>
</comment>
<dbReference type="AlphaFoldDB" id="A0A1Z5T7B9"/>
<dbReference type="FunFam" id="3.40.1440.10:FF:000006">
    <property type="entry name" value="Structure-specific endonuclease subunit SLX1"/>
    <property type="match status" value="1"/>
</dbReference>
<dbReference type="GO" id="GO:0008821">
    <property type="term" value="F:crossover junction DNA endonuclease activity"/>
    <property type="evidence" value="ECO:0007669"/>
    <property type="project" value="TreeGrafter"/>
</dbReference>
<feature type="compositionally biased region" description="Acidic residues" evidence="9">
    <location>
        <begin position="329"/>
        <end position="349"/>
    </location>
</feature>
<dbReference type="STRING" id="1157616.A0A1Z5T7B9"/>
<keyword evidence="7 8" id="KW-0539">Nucleus</keyword>
<evidence type="ECO:0000259" key="10">
    <source>
        <dbReference type="PROSITE" id="PS50164"/>
    </source>
</evidence>
<evidence type="ECO:0000256" key="7">
    <source>
        <dbReference type="ARBA" id="ARBA00023242"/>
    </source>
</evidence>
<dbReference type="EMBL" id="MUNK01000103">
    <property type="protein sequence ID" value="OTA31932.1"/>
    <property type="molecule type" value="Genomic_DNA"/>
</dbReference>
<dbReference type="VEuPathDB" id="FungiDB:BTJ68_08786"/>
<dbReference type="Pfam" id="PF21202">
    <property type="entry name" value="SLX1_C"/>
    <property type="match status" value="1"/>
</dbReference>
<dbReference type="OrthoDB" id="24645at2759"/>
<dbReference type="PANTHER" id="PTHR20208:SF10">
    <property type="entry name" value="STRUCTURE-SPECIFIC ENDONUCLEASE SUBUNIT SLX1"/>
    <property type="match status" value="1"/>
</dbReference>
<keyword evidence="1 8" id="KW-0540">Nuclease</keyword>
<feature type="region of interest" description="Disordered" evidence="9">
    <location>
        <begin position="177"/>
        <end position="196"/>
    </location>
</feature>
<accession>A0A1Z5T7B9</accession>
<dbReference type="CDD" id="cd10455">
    <property type="entry name" value="GIY-YIG_SLX1"/>
    <property type="match status" value="1"/>
</dbReference>
<keyword evidence="2 8" id="KW-0255">Endonuclease</keyword>
<comment type="cofactor">
    <cofactor evidence="8">
        <name>a divalent metal cation</name>
        <dbReference type="ChEBI" id="CHEBI:60240"/>
    </cofactor>
</comment>
<dbReference type="InterPro" id="IPR048749">
    <property type="entry name" value="SLX1_C"/>
</dbReference>
<dbReference type="GO" id="GO:0017108">
    <property type="term" value="F:5'-flap endonuclease activity"/>
    <property type="evidence" value="ECO:0007669"/>
    <property type="project" value="InterPro"/>
</dbReference>
<evidence type="ECO:0000256" key="9">
    <source>
        <dbReference type="SAM" id="MobiDB-lite"/>
    </source>
</evidence>
<dbReference type="InterPro" id="IPR013083">
    <property type="entry name" value="Znf_RING/FYVE/PHD"/>
</dbReference>
<feature type="compositionally biased region" description="Acidic residues" evidence="9">
    <location>
        <begin position="397"/>
        <end position="411"/>
    </location>
</feature>
<dbReference type="InterPro" id="IPR050381">
    <property type="entry name" value="SLX1_endonuclease"/>
</dbReference>
<proteinExistence type="inferred from homology"/>
<evidence type="ECO:0000256" key="2">
    <source>
        <dbReference type="ARBA" id="ARBA00022759"/>
    </source>
</evidence>
<dbReference type="InParanoid" id="A0A1Z5T7B9"/>
<keyword evidence="12" id="KW-1185">Reference proteome</keyword>
<keyword evidence="5 8" id="KW-0233">DNA recombination</keyword>
<evidence type="ECO:0000256" key="8">
    <source>
        <dbReference type="HAMAP-Rule" id="MF_03100"/>
    </source>
</evidence>
<dbReference type="HAMAP" id="MF_03100">
    <property type="entry name" value="Endonuc_su_Slx1"/>
    <property type="match status" value="1"/>
</dbReference>
<comment type="subcellular location">
    <subcellularLocation>
        <location evidence="8">Nucleus</location>
    </subcellularLocation>
</comment>
<keyword evidence="4 8" id="KW-0378">Hydrolase</keyword>